<feature type="region of interest" description="Disordered" evidence="1">
    <location>
        <begin position="1"/>
        <end position="84"/>
    </location>
</feature>
<evidence type="ECO:0000313" key="2">
    <source>
        <dbReference type="EMBL" id="KAJ8463315.1"/>
    </source>
</evidence>
<accession>A0AAD7X4Y3</accession>
<name>A0AAD7X4Y3_9APHY</name>
<proteinExistence type="predicted"/>
<dbReference type="Proteomes" id="UP001215151">
    <property type="component" value="Unassembled WGS sequence"/>
</dbReference>
<organism evidence="2 3">
    <name type="scientific">Trametes cubensis</name>
    <dbReference type="NCBI Taxonomy" id="1111947"/>
    <lineage>
        <taxon>Eukaryota</taxon>
        <taxon>Fungi</taxon>
        <taxon>Dikarya</taxon>
        <taxon>Basidiomycota</taxon>
        <taxon>Agaricomycotina</taxon>
        <taxon>Agaricomycetes</taxon>
        <taxon>Polyporales</taxon>
        <taxon>Polyporaceae</taxon>
        <taxon>Trametes</taxon>
    </lineage>
</organism>
<gene>
    <name evidence="2" type="ORF">ONZ51_g10332</name>
</gene>
<keyword evidence="3" id="KW-1185">Reference proteome</keyword>
<protein>
    <submittedName>
        <fullName evidence="2">Uncharacterized protein</fullName>
    </submittedName>
</protein>
<comment type="caution">
    <text evidence="2">The sequence shown here is derived from an EMBL/GenBank/DDBJ whole genome shotgun (WGS) entry which is preliminary data.</text>
</comment>
<dbReference type="EMBL" id="JAPEVG010000402">
    <property type="protein sequence ID" value="KAJ8463315.1"/>
    <property type="molecule type" value="Genomic_DNA"/>
</dbReference>
<sequence>MPSAATANPAVAQGSETLPDYVPGSSSQPVAPEKPKFETAEEEKKRLEREERERLLAAGGSSNTSQEPDAKDPPPDELPPYQEF</sequence>
<dbReference type="AlphaFoldDB" id="A0AAD7X4Y3"/>
<evidence type="ECO:0000313" key="3">
    <source>
        <dbReference type="Proteomes" id="UP001215151"/>
    </source>
</evidence>
<feature type="compositionally biased region" description="Basic and acidic residues" evidence="1">
    <location>
        <begin position="33"/>
        <end position="55"/>
    </location>
</feature>
<reference evidence="2" key="1">
    <citation type="submission" date="2022-11" db="EMBL/GenBank/DDBJ databases">
        <title>Genome Sequence of Cubamyces cubensis.</title>
        <authorList>
            <person name="Buettner E."/>
        </authorList>
    </citation>
    <scope>NUCLEOTIDE SEQUENCE</scope>
    <source>
        <strain evidence="2">MPL-01</strain>
    </source>
</reference>
<evidence type="ECO:0000256" key="1">
    <source>
        <dbReference type="SAM" id="MobiDB-lite"/>
    </source>
</evidence>